<evidence type="ECO:0000313" key="2">
    <source>
        <dbReference type="EMBL" id="KNE72422.1"/>
    </source>
</evidence>
<keyword evidence="3" id="KW-1185">Reference proteome</keyword>
<evidence type="ECO:0000313" key="3">
    <source>
        <dbReference type="Proteomes" id="UP000054350"/>
    </source>
</evidence>
<feature type="compositionally biased region" description="Polar residues" evidence="1">
    <location>
        <begin position="12"/>
        <end position="28"/>
    </location>
</feature>
<reference evidence="2 3" key="1">
    <citation type="submission" date="2009-11" db="EMBL/GenBank/DDBJ databases">
        <title>Annotation of Allomyces macrogynus ATCC 38327.</title>
        <authorList>
            <consortium name="The Broad Institute Genome Sequencing Platform"/>
            <person name="Russ C."/>
            <person name="Cuomo C."/>
            <person name="Burger G."/>
            <person name="Gray M.W."/>
            <person name="Holland P.W.H."/>
            <person name="King N."/>
            <person name="Lang F.B.F."/>
            <person name="Roger A.J."/>
            <person name="Ruiz-Trillo I."/>
            <person name="Young S.K."/>
            <person name="Zeng Q."/>
            <person name="Gargeya S."/>
            <person name="Fitzgerald M."/>
            <person name="Haas B."/>
            <person name="Abouelleil A."/>
            <person name="Alvarado L."/>
            <person name="Arachchi H.M."/>
            <person name="Berlin A."/>
            <person name="Chapman S.B."/>
            <person name="Gearin G."/>
            <person name="Goldberg J."/>
            <person name="Griggs A."/>
            <person name="Gujja S."/>
            <person name="Hansen M."/>
            <person name="Heiman D."/>
            <person name="Howarth C."/>
            <person name="Larimer J."/>
            <person name="Lui A."/>
            <person name="MacDonald P.J.P."/>
            <person name="McCowen C."/>
            <person name="Montmayeur A."/>
            <person name="Murphy C."/>
            <person name="Neiman D."/>
            <person name="Pearson M."/>
            <person name="Priest M."/>
            <person name="Roberts A."/>
            <person name="Saif S."/>
            <person name="Shea T."/>
            <person name="Sisk P."/>
            <person name="Stolte C."/>
            <person name="Sykes S."/>
            <person name="Wortman J."/>
            <person name="Nusbaum C."/>
            <person name="Birren B."/>
        </authorList>
    </citation>
    <scope>NUCLEOTIDE SEQUENCE [LARGE SCALE GENOMIC DNA]</scope>
    <source>
        <strain evidence="2 3">ATCC 38327</strain>
    </source>
</reference>
<dbReference type="OrthoDB" id="9946895at2759"/>
<evidence type="ECO:0000256" key="1">
    <source>
        <dbReference type="SAM" id="MobiDB-lite"/>
    </source>
</evidence>
<accession>A0A0L0TCE5</accession>
<reference evidence="3" key="2">
    <citation type="submission" date="2009-11" db="EMBL/GenBank/DDBJ databases">
        <title>The Genome Sequence of Allomyces macrogynus strain ATCC 38327.</title>
        <authorList>
            <consortium name="The Broad Institute Genome Sequencing Platform"/>
            <person name="Russ C."/>
            <person name="Cuomo C."/>
            <person name="Shea T."/>
            <person name="Young S.K."/>
            <person name="Zeng Q."/>
            <person name="Koehrsen M."/>
            <person name="Haas B."/>
            <person name="Borodovsky M."/>
            <person name="Guigo R."/>
            <person name="Alvarado L."/>
            <person name="Berlin A."/>
            <person name="Borenstein D."/>
            <person name="Chen Z."/>
            <person name="Engels R."/>
            <person name="Freedman E."/>
            <person name="Gellesch M."/>
            <person name="Goldberg J."/>
            <person name="Griggs A."/>
            <person name="Gujja S."/>
            <person name="Heiman D."/>
            <person name="Hepburn T."/>
            <person name="Howarth C."/>
            <person name="Jen D."/>
            <person name="Larson L."/>
            <person name="Lewis B."/>
            <person name="Mehta T."/>
            <person name="Park D."/>
            <person name="Pearson M."/>
            <person name="Roberts A."/>
            <person name="Saif S."/>
            <person name="Shenoy N."/>
            <person name="Sisk P."/>
            <person name="Stolte C."/>
            <person name="Sykes S."/>
            <person name="Walk T."/>
            <person name="White J."/>
            <person name="Yandava C."/>
            <person name="Burger G."/>
            <person name="Gray M.W."/>
            <person name="Holland P.W.H."/>
            <person name="King N."/>
            <person name="Lang F.B.F."/>
            <person name="Roger A.J."/>
            <person name="Ruiz-Trillo I."/>
            <person name="Lander E."/>
            <person name="Nusbaum C."/>
        </authorList>
    </citation>
    <scope>NUCLEOTIDE SEQUENCE [LARGE SCALE GENOMIC DNA]</scope>
    <source>
        <strain evidence="3">ATCC 38327</strain>
    </source>
</reference>
<name>A0A0L0TCE5_ALLM3</name>
<protein>
    <submittedName>
        <fullName evidence="2">Uncharacterized protein</fullName>
    </submittedName>
</protein>
<dbReference type="Proteomes" id="UP000054350">
    <property type="component" value="Unassembled WGS sequence"/>
</dbReference>
<dbReference type="AlphaFoldDB" id="A0A0L0TCE5"/>
<feature type="region of interest" description="Disordered" evidence="1">
    <location>
        <begin position="1"/>
        <end position="40"/>
    </location>
</feature>
<sequence length="286" mass="30209">MASPARCPVSGVTASSTPTPTSDWPASSSGGGGMCPFASSAKRASPVATCPIVSTTGSSTTEDPIWAHRAVLSDADARLMSAEALHRALGEIAELDKVLADKQAYLKALVHERRALERGGSSARLPLDEDDKEEGDGKRLTLVPAGEEGEGAFLTQVGGANVQENLSSRASIAGDSTVTPKSGSGKKAKSLEHLFNVKHDFDKNDFISRNKAMGAKARYYSALTPLEQDRVDRILVDSTDEVDDSAASPSNIDDETLSTISIATTAFSADAPYARRLDAIHRYVFP</sequence>
<dbReference type="eggNOG" id="ENOG502T6TJ">
    <property type="taxonomic scope" value="Eukaryota"/>
</dbReference>
<dbReference type="VEuPathDB" id="FungiDB:AMAG_20513"/>
<gene>
    <name evidence="2" type="ORF">AMAG_20513</name>
</gene>
<organism evidence="2 3">
    <name type="scientific">Allomyces macrogynus (strain ATCC 38327)</name>
    <name type="common">Allomyces javanicus var. macrogynus</name>
    <dbReference type="NCBI Taxonomy" id="578462"/>
    <lineage>
        <taxon>Eukaryota</taxon>
        <taxon>Fungi</taxon>
        <taxon>Fungi incertae sedis</taxon>
        <taxon>Blastocladiomycota</taxon>
        <taxon>Blastocladiomycetes</taxon>
        <taxon>Blastocladiales</taxon>
        <taxon>Blastocladiaceae</taxon>
        <taxon>Allomyces</taxon>
    </lineage>
</organism>
<proteinExistence type="predicted"/>
<dbReference type="EMBL" id="GG745380">
    <property type="protein sequence ID" value="KNE72422.1"/>
    <property type="molecule type" value="Genomic_DNA"/>
</dbReference>